<comment type="similarity">
    <text evidence="1">Belongs to the plant acyltransferase family.</text>
</comment>
<dbReference type="Pfam" id="PF02458">
    <property type="entry name" value="Transferase"/>
    <property type="match status" value="2"/>
</dbReference>
<proteinExistence type="inferred from homology"/>
<feature type="non-terminal residue" evidence="5">
    <location>
        <position position="1"/>
    </location>
</feature>
<name>A0A5J9UQC4_9POAL</name>
<keyword evidence="6" id="KW-1185">Reference proteome</keyword>
<organism evidence="5 6">
    <name type="scientific">Eragrostis curvula</name>
    <name type="common">weeping love grass</name>
    <dbReference type="NCBI Taxonomy" id="38414"/>
    <lineage>
        <taxon>Eukaryota</taxon>
        <taxon>Viridiplantae</taxon>
        <taxon>Streptophyta</taxon>
        <taxon>Embryophyta</taxon>
        <taxon>Tracheophyta</taxon>
        <taxon>Spermatophyta</taxon>
        <taxon>Magnoliopsida</taxon>
        <taxon>Liliopsida</taxon>
        <taxon>Poales</taxon>
        <taxon>Poaceae</taxon>
        <taxon>PACMAD clade</taxon>
        <taxon>Chloridoideae</taxon>
        <taxon>Eragrostideae</taxon>
        <taxon>Eragrostidinae</taxon>
        <taxon>Eragrostis</taxon>
    </lineage>
</organism>
<dbReference type="Gramene" id="TVU25982">
    <property type="protein sequence ID" value="TVU25982"/>
    <property type="gene ID" value="EJB05_28506"/>
</dbReference>
<dbReference type="InterPro" id="IPR023213">
    <property type="entry name" value="CAT-like_dom_sf"/>
</dbReference>
<evidence type="ECO:0000313" key="6">
    <source>
        <dbReference type="Proteomes" id="UP000324897"/>
    </source>
</evidence>
<protein>
    <submittedName>
        <fullName evidence="5">Uncharacterized protein</fullName>
    </submittedName>
</protein>
<gene>
    <name evidence="5" type="ORF">EJB05_28506</name>
</gene>
<dbReference type="InterPro" id="IPR050317">
    <property type="entry name" value="Plant_Fungal_Acyltransferase"/>
</dbReference>
<evidence type="ECO:0000256" key="3">
    <source>
        <dbReference type="ARBA" id="ARBA00023315"/>
    </source>
</evidence>
<dbReference type="PANTHER" id="PTHR31642">
    <property type="entry name" value="TRICHOTHECENE 3-O-ACETYLTRANSFERASE"/>
    <property type="match status" value="1"/>
</dbReference>
<dbReference type="Gene3D" id="3.30.559.10">
    <property type="entry name" value="Chloramphenicol acetyltransferase-like domain"/>
    <property type="match status" value="3"/>
</dbReference>
<evidence type="ECO:0000313" key="5">
    <source>
        <dbReference type="EMBL" id="TVU25982.1"/>
    </source>
</evidence>
<reference evidence="5 6" key="1">
    <citation type="journal article" date="2019" name="Sci. Rep.">
        <title>A high-quality genome of Eragrostis curvula grass provides insights into Poaceae evolution and supports new strategies to enhance forage quality.</title>
        <authorList>
            <person name="Carballo J."/>
            <person name="Santos B.A.C.M."/>
            <person name="Zappacosta D."/>
            <person name="Garbus I."/>
            <person name="Selva J.P."/>
            <person name="Gallo C.A."/>
            <person name="Diaz A."/>
            <person name="Albertini E."/>
            <person name="Caccamo M."/>
            <person name="Echenique V."/>
        </authorList>
    </citation>
    <scope>NUCLEOTIDE SEQUENCE [LARGE SCALE GENOMIC DNA]</scope>
    <source>
        <strain evidence="6">cv. Victoria</strain>
        <tissue evidence="5">Leaf</tissue>
    </source>
</reference>
<dbReference type="AlphaFoldDB" id="A0A5J9UQC4"/>
<keyword evidence="2" id="KW-0808">Transferase</keyword>
<dbReference type="PANTHER" id="PTHR31642:SF16">
    <property type="entry name" value="OS08G0543400 PROTEIN"/>
    <property type="match status" value="1"/>
</dbReference>
<sequence>TPLVHFYRANPDATAFDVARLKEALAKALVAFYPLAGRLDIDNEGRTEIICNNEGVLFVVACPRVVRIGDTGGDPNQCRLTQSLLPHTRPPPELTARHNPASGDDGGDGVSPLNNDRIEGRRRDLVTDDDEHAWLDDVHDGGGHDPCGARRQRHRHGQEPVDAAMVEVVHLGTAVHHDAVDGSCFFHFLQTWSTFSRDSDGAAVELPCHDRSLLRPRSPPVVDPGALSVLFPKVTFSKTSGPTATVAFTIFKDQVATLKRLCGGASTLCSVNALVWRRVCVARRLPPHVRVSLSFPANVRRSLRPPLPDRYFGNALFWLGTTSAARDVATESSLTSIARRIADAIARMDDEVVRSAIDYVELAETESRPLKGSMPETDLRITSWLGTDSL</sequence>
<dbReference type="EMBL" id="RWGY01000013">
    <property type="protein sequence ID" value="TVU25982.1"/>
    <property type="molecule type" value="Genomic_DNA"/>
</dbReference>
<comment type="caution">
    <text evidence="5">The sequence shown here is derived from an EMBL/GenBank/DDBJ whole genome shotgun (WGS) entry which is preliminary data.</text>
</comment>
<evidence type="ECO:0000256" key="4">
    <source>
        <dbReference type="SAM" id="MobiDB-lite"/>
    </source>
</evidence>
<evidence type="ECO:0000256" key="2">
    <source>
        <dbReference type="ARBA" id="ARBA00022679"/>
    </source>
</evidence>
<evidence type="ECO:0000256" key="1">
    <source>
        <dbReference type="ARBA" id="ARBA00009861"/>
    </source>
</evidence>
<dbReference type="GO" id="GO:0016747">
    <property type="term" value="F:acyltransferase activity, transferring groups other than amino-acyl groups"/>
    <property type="evidence" value="ECO:0007669"/>
    <property type="project" value="TreeGrafter"/>
</dbReference>
<keyword evidence="3" id="KW-0012">Acyltransferase</keyword>
<dbReference type="Proteomes" id="UP000324897">
    <property type="component" value="Chromosome 2"/>
</dbReference>
<accession>A0A5J9UQC4</accession>
<feature type="region of interest" description="Disordered" evidence="4">
    <location>
        <begin position="83"/>
        <end position="118"/>
    </location>
</feature>